<dbReference type="InterPro" id="IPR001647">
    <property type="entry name" value="HTH_TetR"/>
</dbReference>
<accession>A0ABZ2KPB2</accession>
<dbReference type="InterPro" id="IPR041583">
    <property type="entry name" value="TetR_C_31"/>
</dbReference>
<evidence type="ECO:0000313" key="6">
    <source>
        <dbReference type="EMBL" id="WXB00499.1"/>
    </source>
</evidence>
<name>A0ABZ2KPB2_9BACT</name>
<evidence type="ECO:0000256" key="2">
    <source>
        <dbReference type="ARBA" id="ARBA00023125"/>
    </source>
</evidence>
<protein>
    <submittedName>
        <fullName evidence="6">TetR family transcriptional regulator</fullName>
    </submittedName>
</protein>
<gene>
    <name evidence="6" type="ORF">LVJ94_26695</name>
</gene>
<dbReference type="InterPro" id="IPR009057">
    <property type="entry name" value="Homeodomain-like_sf"/>
</dbReference>
<dbReference type="Proteomes" id="UP001374803">
    <property type="component" value="Chromosome"/>
</dbReference>
<feature type="domain" description="HTH tetR-type" evidence="5">
    <location>
        <begin position="18"/>
        <end position="78"/>
    </location>
</feature>
<evidence type="ECO:0000256" key="1">
    <source>
        <dbReference type="ARBA" id="ARBA00023015"/>
    </source>
</evidence>
<dbReference type="Pfam" id="PF00440">
    <property type="entry name" value="TetR_N"/>
    <property type="match status" value="1"/>
</dbReference>
<evidence type="ECO:0000256" key="4">
    <source>
        <dbReference type="PROSITE-ProRule" id="PRU00335"/>
    </source>
</evidence>
<evidence type="ECO:0000256" key="3">
    <source>
        <dbReference type="ARBA" id="ARBA00023163"/>
    </source>
</evidence>
<dbReference type="RefSeq" id="WP_394830100.1">
    <property type="nucleotide sequence ID" value="NZ_CP089929.1"/>
</dbReference>
<dbReference type="PROSITE" id="PS50977">
    <property type="entry name" value="HTH_TETR_2"/>
    <property type="match status" value="1"/>
</dbReference>
<dbReference type="EMBL" id="CP089983">
    <property type="protein sequence ID" value="WXB00499.1"/>
    <property type="molecule type" value="Genomic_DNA"/>
</dbReference>
<keyword evidence="1" id="KW-0805">Transcription regulation</keyword>
<dbReference type="Gene3D" id="1.10.357.10">
    <property type="entry name" value="Tetracycline Repressor, domain 2"/>
    <property type="match status" value="1"/>
</dbReference>
<keyword evidence="2 4" id="KW-0238">DNA-binding</keyword>
<dbReference type="PANTHER" id="PTHR30055:SF234">
    <property type="entry name" value="HTH-TYPE TRANSCRIPTIONAL REGULATOR BETI"/>
    <property type="match status" value="1"/>
</dbReference>
<dbReference type="Pfam" id="PF17940">
    <property type="entry name" value="TetR_C_31"/>
    <property type="match status" value="1"/>
</dbReference>
<proteinExistence type="predicted"/>
<dbReference type="PANTHER" id="PTHR30055">
    <property type="entry name" value="HTH-TYPE TRANSCRIPTIONAL REGULATOR RUTR"/>
    <property type="match status" value="1"/>
</dbReference>
<dbReference type="SUPFAM" id="SSF46689">
    <property type="entry name" value="Homeodomain-like"/>
    <property type="match status" value="1"/>
</dbReference>
<feature type="DNA-binding region" description="H-T-H motif" evidence="4">
    <location>
        <begin position="41"/>
        <end position="60"/>
    </location>
</feature>
<evidence type="ECO:0000259" key="5">
    <source>
        <dbReference type="PROSITE" id="PS50977"/>
    </source>
</evidence>
<evidence type="ECO:0000313" key="7">
    <source>
        <dbReference type="Proteomes" id="UP001374803"/>
    </source>
</evidence>
<dbReference type="InterPro" id="IPR050109">
    <property type="entry name" value="HTH-type_TetR-like_transc_reg"/>
</dbReference>
<sequence length="210" mass="22724">MSKEVKNAAHVALTHRGAQRRDDLVKAALRIIVREGPGAVSLRTVAKEAAASHGLVAYYFGTRSALMVAAVETVCSYIATTFGAIIPDLEAAAPDPSKFAAVLVRYNIDHVVNHPDIGLALYEVNLAGIRDPDLRPVLLKWGKVHAALCRKAFIALGSNEPEKDYAFVLNSIGGLILGQSALPRRKFETEIFAPAVERLVHSILRVRAPK</sequence>
<keyword evidence="3" id="KW-0804">Transcription</keyword>
<keyword evidence="7" id="KW-1185">Reference proteome</keyword>
<organism evidence="6 7">
    <name type="scientific">Pendulispora rubella</name>
    <dbReference type="NCBI Taxonomy" id="2741070"/>
    <lineage>
        <taxon>Bacteria</taxon>
        <taxon>Pseudomonadati</taxon>
        <taxon>Myxococcota</taxon>
        <taxon>Myxococcia</taxon>
        <taxon>Myxococcales</taxon>
        <taxon>Sorangiineae</taxon>
        <taxon>Pendulisporaceae</taxon>
        <taxon>Pendulispora</taxon>
    </lineage>
</organism>
<reference evidence="6" key="1">
    <citation type="submission" date="2021-12" db="EMBL/GenBank/DDBJ databases">
        <title>Discovery of the Pendulisporaceae a myxobacterial family with distinct sporulation behavior and unique specialized metabolism.</title>
        <authorList>
            <person name="Garcia R."/>
            <person name="Popoff A."/>
            <person name="Bader C.D."/>
            <person name="Loehr J."/>
            <person name="Walesch S."/>
            <person name="Walt C."/>
            <person name="Boldt J."/>
            <person name="Bunk B."/>
            <person name="Haeckl F.J.F.P.J."/>
            <person name="Gunesch A.P."/>
            <person name="Birkelbach J."/>
            <person name="Nuebel U."/>
            <person name="Pietschmann T."/>
            <person name="Bach T."/>
            <person name="Mueller R."/>
        </authorList>
    </citation>
    <scope>NUCLEOTIDE SEQUENCE</scope>
    <source>
        <strain evidence="6">MSr11367</strain>
    </source>
</reference>